<feature type="transmembrane region" description="Helical" evidence="1">
    <location>
        <begin position="12"/>
        <end position="30"/>
    </location>
</feature>
<evidence type="ECO:0000256" key="1">
    <source>
        <dbReference type="SAM" id="Phobius"/>
    </source>
</evidence>
<proteinExistence type="predicted"/>
<feature type="transmembrane region" description="Helical" evidence="1">
    <location>
        <begin position="42"/>
        <end position="63"/>
    </location>
</feature>
<dbReference type="PROSITE" id="PS51257">
    <property type="entry name" value="PROKAR_LIPOPROTEIN"/>
    <property type="match status" value="1"/>
</dbReference>
<evidence type="ECO:0000313" key="3">
    <source>
        <dbReference type="Proteomes" id="UP001642540"/>
    </source>
</evidence>
<reference evidence="2 3" key="1">
    <citation type="submission" date="2024-08" db="EMBL/GenBank/DDBJ databases">
        <authorList>
            <person name="Cucini C."/>
            <person name="Frati F."/>
        </authorList>
    </citation>
    <scope>NUCLEOTIDE SEQUENCE [LARGE SCALE GENOMIC DNA]</scope>
</reference>
<accession>A0ABP1RCQ2</accession>
<keyword evidence="3" id="KW-1185">Reference proteome</keyword>
<evidence type="ECO:0008006" key="4">
    <source>
        <dbReference type="Google" id="ProtNLM"/>
    </source>
</evidence>
<keyword evidence="1" id="KW-0472">Membrane</keyword>
<dbReference type="EMBL" id="CAXLJM020000069">
    <property type="protein sequence ID" value="CAL8125637.1"/>
    <property type="molecule type" value="Genomic_DNA"/>
</dbReference>
<gene>
    <name evidence="2" type="ORF">ODALV1_LOCUS21055</name>
</gene>
<evidence type="ECO:0000313" key="2">
    <source>
        <dbReference type="EMBL" id="CAL8125637.1"/>
    </source>
</evidence>
<organism evidence="2 3">
    <name type="scientific">Orchesella dallaii</name>
    <dbReference type="NCBI Taxonomy" id="48710"/>
    <lineage>
        <taxon>Eukaryota</taxon>
        <taxon>Metazoa</taxon>
        <taxon>Ecdysozoa</taxon>
        <taxon>Arthropoda</taxon>
        <taxon>Hexapoda</taxon>
        <taxon>Collembola</taxon>
        <taxon>Entomobryomorpha</taxon>
        <taxon>Entomobryoidea</taxon>
        <taxon>Orchesellidae</taxon>
        <taxon>Orchesellinae</taxon>
        <taxon>Orchesella</taxon>
    </lineage>
</organism>
<sequence length="163" mass="17679">MANAKHLSSPAGLVQILHLVFGIIAIGCGAASYESQFFRERFFFWTAVALLITSVITLIINIISGNQGVRAGMAALHFVGGILLITGGTMMIMSVGVIEKDYCTPRPWGGDCNFNKSKKLAAASFSIINGIFFFAESVLIVLVKNEDPIEGYENDRSFGRPKK</sequence>
<protein>
    <recommendedName>
        <fullName evidence="4">MARVEL domain-containing protein</fullName>
    </recommendedName>
</protein>
<keyword evidence="1" id="KW-0812">Transmembrane</keyword>
<feature type="transmembrane region" description="Helical" evidence="1">
    <location>
        <begin position="120"/>
        <end position="143"/>
    </location>
</feature>
<keyword evidence="1" id="KW-1133">Transmembrane helix</keyword>
<comment type="caution">
    <text evidence="2">The sequence shown here is derived from an EMBL/GenBank/DDBJ whole genome shotgun (WGS) entry which is preliminary data.</text>
</comment>
<feature type="transmembrane region" description="Helical" evidence="1">
    <location>
        <begin position="75"/>
        <end position="99"/>
    </location>
</feature>
<dbReference type="Proteomes" id="UP001642540">
    <property type="component" value="Unassembled WGS sequence"/>
</dbReference>
<name>A0ABP1RCQ2_9HEXA</name>